<comment type="similarity">
    <text evidence="2 15">Belongs to the peptidase M20A family. DapE subfamily.</text>
</comment>
<evidence type="ECO:0000256" key="11">
    <source>
        <dbReference type="ARBA" id="ARBA00023154"/>
    </source>
</evidence>
<keyword evidence="7 15" id="KW-0479">Metal-binding</keyword>
<dbReference type="AlphaFoldDB" id="A0A258FNV3"/>
<dbReference type="InterPro" id="IPR011650">
    <property type="entry name" value="Peptidase_M20_dimer"/>
</dbReference>
<evidence type="ECO:0000256" key="10">
    <source>
        <dbReference type="ARBA" id="ARBA00022915"/>
    </source>
</evidence>
<comment type="subunit">
    <text evidence="3 15">Homodimer.</text>
</comment>
<dbReference type="Pfam" id="PF01546">
    <property type="entry name" value="Peptidase_M20"/>
    <property type="match status" value="1"/>
</dbReference>
<evidence type="ECO:0000256" key="12">
    <source>
        <dbReference type="ARBA" id="ARBA00023285"/>
    </source>
</evidence>
<feature type="binding site" evidence="15">
    <location>
        <position position="82"/>
    </location>
    <ligand>
        <name>Zn(2+)</name>
        <dbReference type="ChEBI" id="CHEBI:29105"/>
        <label>1</label>
    </ligand>
</feature>
<evidence type="ECO:0000259" key="16">
    <source>
        <dbReference type="Pfam" id="PF07687"/>
    </source>
</evidence>
<dbReference type="InterPro" id="IPR036264">
    <property type="entry name" value="Bact_exopeptidase_dim_dom"/>
</dbReference>
<feature type="active site" evidence="15">
    <location>
        <position position="84"/>
    </location>
</feature>
<comment type="cofactor">
    <cofactor evidence="15">
        <name>Zn(2+)</name>
        <dbReference type="ChEBI" id="CHEBI:29105"/>
    </cofactor>
    <cofactor evidence="15">
        <name>Co(2+)</name>
        <dbReference type="ChEBI" id="CHEBI:48828"/>
    </cofactor>
    <text evidence="15">Binds 2 Zn(2+) or Co(2+) ions per subunit.</text>
</comment>
<dbReference type="CDD" id="cd03891">
    <property type="entry name" value="M20_DapE_proteobac"/>
    <property type="match status" value="1"/>
</dbReference>
<reference evidence="17 18" key="1">
    <citation type="submission" date="2017-03" db="EMBL/GenBank/DDBJ databases">
        <title>Lifting the veil on microbial sulfur biogeochemistry in mining wastewaters.</title>
        <authorList>
            <person name="Kantor R.S."/>
            <person name="Colenbrander Nelson T."/>
            <person name="Marshall S."/>
            <person name="Bennett D."/>
            <person name="Apte S."/>
            <person name="Camacho D."/>
            <person name="Thomas B.C."/>
            <person name="Warren L.A."/>
            <person name="Banfield J.F."/>
        </authorList>
    </citation>
    <scope>NUCLEOTIDE SEQUENCE [LARGE SCALE GENOMIC DNA]</scope>
    <source>
        <strain evidence="17">32-69-9</strain>
    </source>
</reference>
<keyword evidence="6 15" id="KW-0028">Amino-acid biosynthesis</keyword>
<comment type="caution">
    <text evidence="17">The sequence shown here is derived from an EMBL/GenBank/DDBJ whole genome shotgun (WGS) entry which is preliminary data.</text>
</comment>
<protein>
    <recommendedName>
        <fullName evidence="5 15">Succinyl-diaminopimelate desuccinylase</fullName>
        <shortName evidence="15">SDAP desuccinylase</shortName>
        <ecNumber evidence="4 15">3.5.1.18</ecNumber>
    </recommendedName>
    <alternativeName>
        <fullName evidence="13 15">N-succinyl-LL-2,6-diaminoheptanedioate amidohydrolase</fullName>
    </alternativeName>
</protein>
<dbReference type="GO" id="GO:0009089">
    <property type="term" value="P:lysine biosynthetic process via diaminopimelate"/>
    <property type="evidence" value="ECO:0007669"/>
    <property type="project" value="UniProtKB-UniRule"/>
</dbReference>
<keyword evidence="11 15" id="KW-0457">Lysine biosynthesis</keyword>
<dbReference type="InterPro" id="IPR050072">
    <property type="entry name" value="Peptidase_M20A"/>
</dbReference>
<accession>A0A258FNV3</accession>
<dbReference type="Gene3D" id="3.40.630.10">
    <property type="entry name" value="Zn peptidases"/>
    <property type="match status" value="2"/>
</dbReference>
<evidence type="ECO:0000313" key="18">
    <source>
        <dbReference type="Proteomes" id="UP000215595"/>
    </source>
</evidence>
<evidence type="ECO:0000256" key="5">
    <source>
        <dbReference type="ARBA" id="ARBA00022391"/>
    </source>
</evidence>
<evidence type="ECO:0000256" key="4">
    <source>
        <dbReference type="ARBA" id="ARBA00011921"/>
    </source>
</evidence>
<evidence type="ECO:0000256" key="6">
    <source>
        <dbReference type="ARBA" id="ARBA00022605"/>
    </source>
</evidence>
<dbReference type="EMBL" id="NCEB01000016">
    <property type="protein sequence ID" value="OYX33442.1"/>
    <property type="molecule type" value="Genomic_DNA"/>
</dbReference>
<dbReference type="PROSITE" id="PS00759">
    <property type="entry name" value="ARGE_DAPE_CPG2_2"/>
    <property type="match status" value="1"/>
</dbReference>
<evidence type="ECO:0000256" key="1">
    <source>
        <dbReference type="ARBA" id="ARBA00005130"/>
    </source>
</evidence>
<dbReference type="Proteomes" id="UP000215595">
    <property type="component" value="Unassembled WGS sequence"/>
</dbReference>
<dbReference type="HAMAP" id="MF_01690">
    <property type="entry name" value="DapE"/>
    <property type="match status" value="1"/>
</dbReference>
<evidence type="ECO:0000256" key="9">
    <source>
        <dbReference type="ARBA" id="ARBA00022833"/>
    </source>
</evidence>
<dbReference type="InterPro" id="IPR005941">
    <property type="entry name" value="DapE_proteobac"/>
</dbReference>
<dbReference type="SUPFAM" id="SSF55031">
    <property type="entry name" value="Bacterial exopeptidase dimerisation domain"/>
    <property type="match status" value="1"/>
</dbReference>
<feature type="active site" description="Proton acceptor" evidence="15">
    <location>
        <position position="148"/>
    </location>
</feature>
<evidence type="ECO:0000256" key="7">
    <source>
        <dbReference type="ARBA" id="ARBA00022723"/>
    </source>
</evidence>
<dbReference type="SUPFAM" id="SSF53187">
    <property type="entry name" value="Zn-dependent exopeptidases"/>
    <property type="match status" value="1"/>
</dbReference>
<keyword evidence="12 15" id="KW-0170">Cobalt</keyword>
<dbReference type="GO" id="GO:0019877">
    <property type="term" value="P:diaminopimelate biosynthetic process"/>
    <property type="evidence" value="ECO:0007669"/>
    <property type="project" value="UniProtKB-UniRule"/>
</dbReference>
<dbReference type="NCBIfam" id="TIGR01246">
    <property type="entry name" value="dapE_proteo"/>
    <property type="match status" value="1"/>
</dbReference>
<dbReference type="UniPathway" id="UPA00034">
    <property type="reaction ID" value="UER00021"/>
</dbReference>
<evidence type="ECO:0000256" key="3">
    <source>
        <dbReference type="ARBA" id="ARBA00011738"/>
    </source>
</evidence>
<dbReference type="GO" id="GO:0050897">
    <property type="term" value="F:cobalt ion binding"/>
    <property type="evidence" value="ECO:0007669"/>
    <property type="project" value="UniProtKB-UniRule"/>
</dbReference>
<feature type="binding site" evidence="15">
    <location>
        <position position="366"/>
    </location>
    <ligand>
        <name>Zn(2+)</name>
        <dbReference type="ChEBI" id="CHEBI:29105"/>
        <label>2</label>
    </ligand>
</feature>
<evidence type="ECO:0000256" key="15">
    <source>
        <dbReference type="HAMAP-Rule" id="MF_01690"/>
    </source>
</evidence>
<comment type="catalytic activity">
    <reaction evidence="14 15">
        <text>N-succinyl-(2S,6S)-2,6-diaminopimelate + H2O = (2S,6S)-2,6-diaminopimelate + succinate</text>
        <dbReference type="Rhea" id="RHEA:22608"/>
        <dbReference type="ChEBI" id="CHEBI:15377"/>
        <dbReference type="ChEBI" id="CHEBI:30031"/>
        <dbReference type="ChEBI" id="CHEBI:57609"/>
        <dbReference type="ChEBI" id="CHEBI:58087"/>
        <dbReference type="EC" id="3.5.1.18"/>
    </reaction>
</comment>
<comment type="pathway">
    <text evidence="1 15">Amino-acid biosynthesis; L-lysine biosynthesis via DAP pathway; LL-2,6-diaminopimelate from (S)-tetrahydrodipicolinate (succinylase route): step 3/3.</text>
</comment>
<dbReference type="PANTHER" id="PTHR43808:SF31">
    <property type="entry name" value="N-ACETYL-L-CITRULLINE DEACETYLASE"/>
    <property type="match status" value="1"/>
</dbReference>
<feature type="binding site" evidence="15">
    <location>
        <position position="177"/>
    </location>
    <ligand>
        <name>Zn(2+)</name>
        <dbReference type="ChEBI" id="CHEBI:29105"/>
        <label>1</label>
    </ligand>
</feature>
<keyword evidence="10 15" id="KW-0220">Diaminopimelate biosynthesis</keyword>
<feature type="binding site" evidence="15">
    <location>
        <position position="149"/>
    </location>
    <ligand>
        <name>Zn(2+)</name>
        <dbReference type="ChEBI" id="CHEBI:29105"/>
        <label>2</label>
    </ligand>
</feature>
<dbReference type="GO" id="GO:0009014">
    <property type="term" value="F:succinyl-diaminopimelate desuccinylase activity"/>
    <property type="evidence" value="ECO:0007669"/>
    <property type="project" value="UniProtKB-UniRule"/>
</dbReference>
<keyword evidence="8 15" id="KW-0378">Hydrolase</keyword>
<evidence type="ECO:0000256" key="13">
    <source>
        <dbReference type="ARBA" id="ARBA00031891"/>
    </source>
</evidence>
<gene>
    <name evidence="15" type="primary">dapE</name>
    <name evidence="17" type="ORF">B7Z01_08910</name>
</gene>
<feature type="domain" description="Peptidase M20 dimerisation" evidence="16">
    <location>
        <begin position="190"/>
        <end position="288"/>
    </location>
</feature>
<feature type="binding site" evidence="15">
    <location>
        <position position="115"/>
    </location>
    <ligand>
        <name>Zn(2+)</name>
        <dbReference type="ChEBI" id="CHEBI:29105"/>
        <label>1</label>
    </ligand>
</feature>
<evidence type="ECO:0000256" key="14">
    <source>
        <dbReference type="ARBA" id="ARBA00051301"/>
    </source>
</evidence>
<dbReference type="EC" id="3.5.1.18" evidence="4 15"/>
<evidence type="ECO:0000256" key="8">
    <source>
        <dbReference type="ARBA" id="ARBA00022801"/>
    </source>
</evidence>
<proteinExistence type="inferred from homology"/>
<dbReference type="GO" id="GO:0008777">
    <property type="term" value="F:acetylornithine deacetylase activity"/>
    <property type="evidence" value="ECO:0007669"/>
    <property type="project" value="TreeGrafter"/>
</dbReference>
<dbReference type="PANTHER" id="PTHR43808">
    <property type="entry name" value="ACETYLORNITHINE DEACETYLASE"/>
    <property type="match status" value="1"/>
</dbReference>
<dbReference type="GO" id="GO:0008270">
    <property type="term" value="F:zinc ion binding"/>
    <property type="evidence" value="ECO:0007669"/>
    <property type="project" value="UniProtKB-UniRule"/>
</dbReference>
<comment type="function">
    <text evidence="15">Catalyzes the hydrolysis of N-succinyl-L,L-diaminopimelic acid (SDAP), forming succinate and LL-2,6-diaminopimelate (DAP), an intermediate involved in the bacterial biosynthesis of lysine and meso-diaminopimelic acid, an essential component of bacterial cell walls.</text>
</comment>
<evidence type="ECO:0000313" key="17">
    <source>
        <dbReference type="EMBL" id="OYX33442.1"/>
    </source>
</evidence>
<name>A0A258FNV3_9CAUL</name>
<feature type="binding site" evidence="15">
    <location>
        <position position="115"/>
    </location>
    <ligand>
        <name>Zn(2+)</name>
        <dbReference type="ChEBI" id="CHEBI:29105"/>
        <label>2</label>
    </ligand>
</feature>
<organism evidence="17 18">
    <name type="scientific">Brevundimonas subvibrioides</name>
    <dbReference type="NCBI Taxonomy" id="74313"/>
    <lineage>
        <taxon>Bacteria</taxon>
        <taxon>Pseudomonadati</taxon>
        <taxon>Pseudomonadota</taxon>
        <taxon>Alphaproteobacteria</taxon>
        <taxon>Caulobacterales</taxon>
        <taxon>Caulobacteraceae</taxon>
        <taxon>Brevundimonas</taxon>
    </lineage>
</organism>
<dbReference type="Pfam" id="PF07687">
    <property type="entry name" value="M20_dimer"/>
    <property type="match status" value="1"/>
</dbReference>
<evidence type="ECO:0000256" key="2">
    <source>
        <dbReference type="ARBA" id="ARBA00006746"/>
    </source>
</evidence>
<sequence>MSGASTPVIDPVGLTQDLIRRPSVTPADEGAMDMLERVLTGLGFTCRRMAFEGPGGEGVHARIENLYARLGTSSPNLCFAGHTDVVPTGDGAAWSSGPFEAQVRDGLLFGRGAVDMKGGIAAWVAAVSRVLAEGTPKGSLSFLITGDEEGPALHGTKRVVEALAAEGEVIDACVVGEPSSLQRLGDTIKIGRRGSLNSWITVHGKQGHVAYPDRAANPVPVLVRLLARLDAHVLDQGYEAFQPSNLELTTVDVGNPATNVIPAEAKARLNIRFNPAQTGDGLIDWLNREAGLVQAETGLQITLEHMCSGEAFLTPEGWFTGAVQDAVEAELGIRPEASTTGGTSDARFIRALCPVLELGLVGQTMHQIDERVPVAEIEALTGAYARVIQTVFARAAPALP</sequence>
<dbReference type="NCBIfam" id="NF009557">
    <property type="entry name" value="PRK13009.1"/>
    <property type="match status" value="1"/>
</dbReference>
<dbReference type="InterPro" id="IPR002933">
    <property type="entry name" value="Peptidase_M20"/>
</dbReference>
<dbReference type="GO" id="GO:0006526">
    <property type="term" value="P:L-arginine biosynthetic process"/>
    <property type="evidence" value="ECO:0007669"/>
    <property type="project" value="TreeGrafter"/>
</dbReference>
<dbReference type="InterPro" id="IPR001261">
    <property type="entry name" value="ArgE/DapE_CS"/>
</dbReference>
<keyword evidence="9 15" id="KW-0862">Zinc</keyword>